<dbReference type="Proteomes" id="UP000198748">
    <property type="component" value="Unassembled WGS sequence"/>
</dbReference>
<evidence type="ECO:0008006" key="3">
    <source>
        <dbReference type="Google" id="ProtNLM"/>
    </source>
</evidence>
<organism evidence="1 2">
    <name type="scientific">Dyadobacter soli</name>
    <dbReference type="NCBI Taxonomy" id="659014"/>
    <lineage>
        <taxon>Bacteria</taxon>
        <taxon>Pseudomonadati</taxon>
        <taxon>Bacteroidota</taxon>
        <taxon>Cytophagia</taxon>
        <taxon>Cytophagales</taxon>
        <taxon>Spirosomataceae</taxon>
        <taxon>Dyadobacter</taxon>
    </lineage>
</organism>
<dbReference type="STRING" id="659014.SAMN04487996_118160"/>
<accession>A0A1G7U550</accession>
<proteinExistence type="predicted"/>
<evidence type="ECO:0000313" key="2">
    <source>
        <dbReference type="Proteomes" id="UP000198748"/>
    </source>
</evidence>
<name>A0A1G7U550_9BACT</name>
<evidence type="ECO:0000313" key="1">
    <source>
        <dbReference type="EMBL" id="SDG42583.1"/>
    </source>
</evidence>
<gene>
    <name evidence="1" type="ORF">SAMN04487996_118160</name>
</gene>
<protein>
    <recommendedName>
        <fullName evidence="3">Phage derived protein Gp49-like</fullName>
    </recommendedName>
</protein>
<sequence length="136" mass="16053">MSKFSIRISDKVGPTRIKLYKLFIQKTCQVDDFEEEISRNCRLDREVDKIYNILEKVCNLKMLPKTMFRLLHLGEFSYQLYEAKSKSLRFYLIKVERTGKIILLGGRKSNQKADLKYLIKLMHDIESEGITNITNL</sequence>
<keyword evidence="2" id="KW-1185">Reference proteome</keyword>
<reference evidence="2" key="1">
    <citation type="submission" date="2016-10" db="EMBL/GenBank/DDBJ databases">
        <authorList>
            <person name="Varghese N."/>
            <person name="Submissions S."/>
        </authorList>
    </citation>
    <scope>NUCLEOTIDE SEQUENCE [LARGE SCALE GENOMIC DNA]</scope>
    <source>
        <strain evidence="2">DSM 25329</strain>
    </source>
</reference>
<dbReference type="EMBL" id="FNAN01000018">
    <property type="protein sequence ID" value="SDG42583.1"/>
    <property type="molecule type" value="Genomic_DNA"/>
</dbReference>
<dbReference type="AlphaFoldDB" id="A0A1G7U550"/>